<evidence type="ECO:0000256" key="1">
    <source>
        <dbReference type="SAM" id="MobiDB-lite"/>
    </source>
</evidence>
<feature type="region of interest" description="Disordered" evidence="1">
    <location>
        <begin position="386"/>
        <end position="410"/>
    </location>
</feature>
<dbReference type="Pfam" id="PF03004">
    <property type="entry name" value="Transposase_24"/>
    <property type="match status" value="1"/>
</dbReference>
<gene>
    <name evidence="2" type="ORF">PIB30_077722</name>
</gene>
<feature type="compositionally biased region" description="Polar residues" evidence="1">
    <location>
        <begin position="400"/>
        <end position="410"/>
    </location>
</feature>
<keyword evidence="3" id="KW-1185">Reference proteome</keyword>
<dbReference type="InterPro" id="IPR004252">
    <property type="entry name" value="Probable_transposase_24"/>
</dbReference>
<organism evidence="2 3">
    <name type="scientific">Stylosanthes scabra</name>
    <dbReference type="NCBI Taxonomy" id="79078"/>
    <lineage>
        <taxon>Eukaryota</taxon>
        <taxon>Viridiplantae</taxon>
        <taxon>Streptophyta</taxon>
        <taxon>Embryophyta</taxon>
        <taxon>Tracheophyta</taxon>
        <taxon>Spermatophyta</taxon>
        <taxon>Magnoliopsida</taxon>
        <taxon>eudicotyledons</taxon>
        <taxon>Gunneridae</taxon>
        <taxon>Pentapetalae</taxon>
        <taxon>rosids</taxon>
        <taxon>fabids</taxon>
        <taxon>Fabales</taxon>
        <taxon>Fabaceae</taxon>
        <taxon>Papilionoideae</taxon>
        <taxon>50 kb inversion clade</taxon>
        <taxon>dalbergioids sensu lato</taxon>
        <taxon>Dalbergieae</taxon>
        <taxon>Pterocarpus clade</taxon>
        <taxon>Stylosanthes</taxon>
    </lineage>
</organism>
<evidence type="ECO:0008006" key="4">
    <source>
        <dbReference type="Google" id="ProtNLM"/>
    </source>
</evidence>
<feature type="region of interest" description="Disordered" evidence="1">
    <location>
        <begin position="14"/>
        <end position="75"/>
    </location>
</feature>
<reference evidence="2 3" key="1">
    <citation type="journal article" date="2023" name="Plants (Basel)">
        <title>Bridging the Gap: Combining Genomics and Transcriptomics Approaches to Understand Stylosanthes scabra, an Orphan Legume from the Brazilian Caatinga.</title>
        <authorList>
            <person name="Ferreira-Neto J.R.C."/>
            <person name="da Silva M.D."/>
            <person name="Binneck E."/>
            <person name="de Melo N.F."/>
            <person name="da Silva R.H."/>
            <person name="de Melo A.L.T.M."/>
            <person name="Pandolfi V."/>
            <person name="Bustamante F.O."/>
            <person name="Brasileiro-Vidal A.C."/>
            <person name="Benko-Iseppon A.M."/>
        </authorList>
    </citation>
    <scope>NUCLEOTIDE SEQUENCE [LARGE SCALE GENOMIC DNA]</scope>
    <source>
        <tissue evidence="2">Leaves</tissue>
    </source>
</reference>
<sequence length="410" mass="45428">MPKQNRYNNLLKAAAASPSQDKSAAAASSSQACQQASANPPTIQPSITSSTNSGTSSRTSSMAPTSFEDSSRARHKRGRESKRYWKVHAIDEYGVIIEEHLLAKDVHNLAEGLRIIVNFDEFHAAIREATGLHAGVCGQLASDCVAFQTSFEKWSSIPDSFFQNQWNSFFSVRFCFKESDQLAKHFFLQSLSKKWREHRLKLWNEFHDPRLSKTQLIKNVAADIVADQWALYVEYRLKLETQKDETGKKVSRAGIWGIAHKKKDRSYVNQQAKEITEKIEAHCTQQSVDSTINSPLDALGVVFGKEHPGRVRGLGMGVVPMDFSDELSSSNDIGTSSTCSSSVQDELNAIKAQLQALASYIASKEGRKLPEHLVAMFPNEQAAQELIQGSEFPSPRELGSKSSGASNKET</sequence>
<feature type="compositionally biased region" description="Low complexity" evidence="1">
    <location>
        <begin position="14"/>
        <end position="38"/>
    </location>
</feature>
<feature type="compositionally biased region" description="Low complexity" evidence="1">
    <location>
        <begin position="46"/>
        <end position="61"/>
    </location>
</feature>
<dbReference type="PROSITE" id="PS51257">
    <property type="entry name" value="PROKAR_LIPOPROTEIN"/>
    <property type="match status" value="1"/>
</dbReference>
<accession>A0ABU6XQA8</accession>
<evidence type="ECO:0000313" key="3">
    <source>
        <dbReference type="Proteomes" id="UP001341840"/>
    </source>
</evidence>
<dbReference type="PANTHER" id="PTHR33144:SF45">
    <property type="entry name" value="TRANSPOSASE TNP1_EN_SPM-LIKE DOMAIN-CONTAINING PROTEIN"/>
    <property type="match status" value="1"/>
</dbReference>
<name>A0ABU6XQA8_9FABA</name>
<dbReference type="PANTHER" id="PTHR33144">
    <property type="entry name" value="OS10G0409366 PROTEIN-RELATED"/>
    <property type="match status" value="1"/>
</dbReference>
<dbReference type="EMBL" id="JASCZI010212502">
    <property type="protein sequence ID" value="MED6199630.1"/>
    <property type="molecule type" value="Genomic_DNA"/>
</dbReference>
<comment type="caution">
    <text evidence="2">The sequence shown here is derived from an EMBL/GenBank/DDBJ whole genome shotgun (WGS) entry which is preliminary data.</text>
</comment>
<protein>
    <recommendedName>
        <fullName evidence="4">Transposase, Ptta/En/Spm, plant</fullName>
    </recommendedName>
</protein>
<dbReference type="Proteomes" id="UP001341840">
    <property type="component" value="Unassembled WGS sequence"/>
</dbReference>
<evidence type="ECO:0000313" key="2">
    <source>
        <dbReference type="EMBL" id="MED6199630.1"/>
    </source>
</evidence>
<proteinExistence type="predicted"/>